<dbReference type="Proteomes" id="UP001595190">
    <property type="component" value="Unassembled WGS sequence"/>
</dbReference>
<organism evidence="2 3">
    <name type="scientific">Labrys neptuniae</name>
    <dbReference type="NCBI Taxonomy" id="376174"/>
    <lineage>
        <taxon>Bacteria</taxon>
        <taxon>Pseudomonadati</taxon>
        <taxon>Pseudomonadota</taxon>
        <taxon>Alphaproteobacteria</taxon>
        <taxon>Hyphomicrobiales</taxon>
        <taxon>Xanthobacteraceae</taxon>
        <taxon>Labrys</taxon>
    </lineage>
</organism>
<evidence type="ECO:0000256" key="1">
    <source>
        <dbReference type="SAM" id="SignalP"/>
    </source>
</evidence>
<sequence length="631" mass="66847">MTRFIAALLALLCAGPAFAQAQARGTPTLSIDKSGSSRCLYLWDLDSSNATDKGVPFGCLDEKGAWNLPATLRNVTEIDETTLRGFGYRGDGIARTLSSVTSLNGRPTSGWTLSQWQAILPAATSLGDYLDWAIFQSLINANANGKVTFTLGAGTARFNRALKACSQTLTIAGAGDKQTVLQYDGGVNGIEVCINSPDTGRTQNSIFLSDLELRQTSPGNTAIGLYGKWIPGSIGGKIDNVRVDNFNQAIEVWSAGGWDINHLFASSGVPAGGAVGDGFRLMGNSVFVVHIDNSQMQGFADGWHFENAADYGNPASAGMEDIALRNSASGEGRACVRIKSTDHHYSPLHWNIENMACQAYEGFVQAEQAGALRIIGGSWILARPTGSWTGVGKDWFLFGRVETGVLRDAHISNNAQAMTISSYVRLANAGPFGGSAHNVTVDNNKFEYANLTATNAQIWKEFEAVGTRVMNNQFVNAWSYQPLPPANAFKWVDNATRTDSLVRAAPGEIYSLAGSVTGMASATATDVASVSLPPGMWTCSSNIYLSPTDGASISVIQAGLNITSAKVPLTPALGSITEAGTWKGSVSRALTSWTFDFTTATANTSVYLVGLATYSGGSVNVSNAGQCIRLR</sequence>
<feature type="signal peptide" evidence="1">
    <location>
        <begin position="1"/>
        <end position="19"/>
    </location>
</feature>
<evidence type="ECO:0000313" key="2">
    <source>
        <dbReference type="EMBL" id="MFC2249365.1"/>
    </source>
</evidence>
<accession>A0ABV6ZB41</accession>
<dbReference type="EMBL" id="JBHGPK010000002">
    <property type="protein sequence ID" value="MFC2249365.1"/>
    <property type="molecule type" value="Genomic_DNA"/>
</dbReference>
<dbReference type="SUPFAM" id="SSF51126">
    <property type="entry name" value="Pectin lyase-like"/>
    <property type="match status" value="1"/>
</dbReference>
<dbReference type="InterPro" id="IPR011050">
    <property type="entry name" value="Pectin_lyase_fold/virulence"/>
</dbReference>
<proteinExistence type="predicted"/>
<protein>
    <submittedName>
        <fullName evidence="2">Uncharacterized protein</fullName>
    </submittedName>
</protein>
<feature type="chain" id="PRO_5046594733" evidence="1">
    <location>
        <begin position="20"/>
        <end position="631"/>
    </location>
</feature>
<gene>
    <name evidence="2" type="ORF">ACETRX_07055</name>
</gene>
<keyword evidence="1" id="KW-0732">Signal</keyword>
<reference evidence="2 3" key="1">
    <citation type="submission" date="2024-09" db="EMBL/GenBank/DDBJ databases">
        <title>Description of Labrys sedimenti sp. nov., isolated from a diclofenac-degrading enrichment culture, and genome-based reclassification of Labrys portucalensis as a later heterotypic synonym of Labrys neptuniae.</title>
        <authorList>
            <person name="Tancsics A."/>
            <person name="Csepanyi A."/>
        </authorList>
    </citation>
    <scope>NUCLEOTIDE SEQUENCE [LARGE SCALE GENOMIC DNA]</scope>
    <source>
        <strain evidence="2 3">LMG 23412</strain>
    </source>
</reference>
<dbReference type="RefSeq" id="WP_394309482.1">
    <property type="nucleotide sequence ID" value="NZ_JBHGPK010000002.1"/>
</dbReference>
<evidence type="ECO:0000313" key="3">
    <source>
        <dbReference type="Proteomes" id="UP001595190"/>
    </source>
</evidence>
<name>A0ABV6ZB41_9HYPH</name>
<comment type="caution">
    <text evidence="2">The sequence shown here is derived from an EMBL/GenBank/DDBJ whole genome shotgun (WGS) entry which is preliminary data.</text>
</comment>